<proteinExistence type="inferred from homology"/>
<dbReference type="OrthoDB" id="6500128at2759"/>
<keyword evidence="4" id="KW-0813">Transport</keyword>
<evidence type="ECO:0000256" key="12">
    <source>
        <dbReference type="SAM" id="Phobius"/>
    </source>
</evidence>
<keyword evidence="6" id="KW-0677">Repeat</keyword>
<dbReference type="RefSeq" id="XP_022285352.1">
    <property type="nucleotide sequence ID" value="XM_022429594.1"/>
</dbReference>
<feature type="domain" description="ABC transporter" evidence="13">
    <location>
        <begin position="395"/>
        <end position="640"/>
    </location>
</feature>
<feature type="transmembrane region" description="Helical" evidence="12">
    <location>
        <begin position="192"/>
        <end position="212"/>
    </location>
</feature>
<feature type="transmembrane region" description="Helical" evidence="12">
    <location>
        <begin position="66"/>
        <end position="89"/>
    </location>
</feature>
<keyword evidence="7" id="KW-0547">Nucleotide-binding</keyword>
<dbReference type="PANTHER" id="PTHR43394">
    <property type="entry name" value="ATP-DEPENDENT PERMEASE MDL1, MITOCHONDRIAL"/>
    <property type="match status" value="1"/>
</dbReference>
<comment type="caution">
    <text evidence="15">The sequence shown here is derived from an EMBL/GenBank/DDBJ whole genome shotgun (WGS) entry which is preliminary data.</text>
</comment>
<evidence type="ECO:0000256" key="7">
    <source>
        <dbReference type="ARBA" id="ARBA00022741"/>
    </source>
</evidence>
<feature type="transmembrane region" description="Helical" evidence="12">
    <location>
        <begin position="946"/>
        <end position="966"/>
    </location>
</feature>
<dbReference type="GO" id="GO:0012505">
    <property type="term" value="C:endomembrane system"/>
    <property type="evidence" value="ECO:0007669"/>
    <property type="project" value="UniProtKB-SubCell"/>
</dbReference>
<dbReference type="Gene3D" id="3.40.50.300">
    <property type="entry name" value="P-loop containing nucleotide triphosphate hydrolases"/>
    <property type="match status" value="2"/>
</dbReference>
<dbReference type="CDD" id="cd03249">
    <property type="entry name" value="ABC_MTABC3_MDL1_MDL2"/>
    <property type="match status" value="2"/>
</dbReference>
<feature type="transmembrane region" description="Helical" evidence="12">
    <location>
        <begin position="296"/>
        <end position="317"/>
    </location>
</feature>
<dbReference type="GO" id="GO:0016887">
    <property type="term" value="F:ATP hydrolysis activity"/>
    <property type="evidence" value="ECO:0007669"/>
    <property type="project" value="InterPro"/>
</dbReference>
<dbReference type="GeneID" id="28849386"/>
<accession>A0A219ARD3</accession>
<evidence type="ECO:0000256" key="2">
    <source>
        <dbReference type="ARBA" id="ARBA00004308"/>
    </source>
</evidence>
<dbReference type="FunFam" id="3.40.50.300:FF:000913">
    <property type="entry name" value="ABC multidrug transporter SitT"/>
    <property type="match status" value="1"/>
</dbReference>
<sequence length="1301" mass="141765">MADTIDMRPVTGQTAIPLNTSSEKTVLADVDDEKTDKKDAKDTEEDKEDHGGYMRIFSYAKTTEHVILGISIIAAIASGAGIALQNLIFGRFVTLLTDFASGKSTGADMRSESSTLALYFVYIGIARFFLSYTYCSLLTYNAYRIVRNIRHAYLKAALSQEIAFFDLGTGGSISTQATTNGKLIQGGISEKLGLTFQGLSAFVTAFIIAFITNWKLTLITLCIAPATIVVMAVTGIIEAGLETKILDIYAQANSFAEGVLASARTVHAFEMRSRLVKKFDEYLVDAHDVGKKISPLFGILFSSEYCIIYLGFGLAFWQGIHMLGRGEVKTSGEIFTVLLSVVIAAISLTSLAPYSIEFTRAASGAVKLFTLIDRQSAIDPFDESGERPTEVVGHIELENITFAYPSRPGVNVLDDFTLDIPAGKVTALVGQSGSGKSTIIGLLERWYDSALGNIKLDGRRIHDLNINWLRKNVRLVQQEPVLFQGSVFDNIAHGLAGTEWENADRQVRLEKITTAAQIAFAHDFISELPEGYDTDIGQRGGLLSGGQKQRIAIARSIVSEPKILLLDEATSALDPHAEGVVQQALDRASQGRTTIVIAHKLATIRKADNIVVMKAGRIVEQGTHESLLRDDGAYALLVRIQQLTVNPSDADSESDEVDDIEVSGDPADLTKTVSKIATRDRSRMEVQKGRDDYEKHKHLGFVAVIIRLIKESPELRWTYLLVLVGCLGATAAFPGQALLLANVSNVFTLTGAAMIDKGNFYAAMFIVLAVGCFISYFILGYTTNIVAQTLSHTFRRQSFDNMLRQDLQFFDRPENNTGALASRVDSNPQAILELMGFNVGLILIAVLNVVACSVLGIAYSWKLGLVVVLAGLPPFIGSGWFKIRFDARLDRNISARGYNSAAIASEAVTAIRTVSSLAIEQSVLDKYLNELEHAVSGSVKPLFSMMIWFALTQSMEYWFMALGFWYGCRLVSFGEITMFDFFVTFMGVFFSGQATAMLFQFSTSMTKGKNAANYIFWLQELQPVVQETPENKDKKPKSGGPIVLDHVRFSYPLRPDAQVLRGVDLEIKKGQFAAFVGASGCGKSTMIAMLERFYDPSTGSILIDGDDLTSLNPRLYRSIVSLVQQEPTLFQGTIRENIALGIDDPSSASYSSKSSTTVNTTVADAEIEAALRAANAWDFVSSLPDGLSTAAGSNGTQLSGGQRQRIAIARSLIRNPQVLLLDEATSALDTESEKIVQSALAEAAKKGDRITIAVAHRLSTIKDADVICVFYGGRIVEMGSHAELIALGGMYTKMCEAQSLD</sequence>
<evidence type="ECO:0000256" key="5">
    <source>
        <dbReference type="ARBA" id="ARBA00022692"/>
    </source>
</evidence>
<dbReference type="InterPro" id="IPR011527">
    <property type="entry name" value="ABC1_TM_dom"/>
</dbReference>
<feature type="transmembrane region" description="Helical" evidence="12">
    <location>
        <begin position="218"/>
        <end position="237"/>
    </location>
</feature>
<dbReference type="Proteomes" id="UP000078397">
    <property type="component" value="Unassembled WGS sequence"/>
</dbReference>
<dbReference type="InterPro" id="IPR036640">
    <property type="entry name" value="ABC1_TM_sf"/>
</dbReference>
<evidence type="ECO:0000313" key="15">
    <source>
        <dbReference type="EMBL" id="OWT42884.1"/>
    </source>
</evidence>
<keyword evidence="16" id="KW-1185">Reference proteome</keyword>
<evidence type="ECO:0000256" key="10">
    <source>
        <dbReference type="ARBA" id="ARBA00023136"/>
    </source>
</evidence>
<comment type="subcellular location">
    <subcellularLocation>
        <location evidence="2">Endomembrane system</location>
    </subcellularLocation>
    <subcellularLocation>
        <location evidence="1">Membrane</location>
        <topology evidence="1">Multi-pass membrane protein</topology>
    </subcellularLocation>
</comment>
<comment type="similarity">
    <text evidence="3">Belongs to the ABC transporter superfamily. ABCB family. Multidrug resistance exporter (TC 3.A.1.201) subfamily.</text>
</comment>
<feature type="domain" description="ABC transmembrane type-1" evidence="14">
    <location>
        <begin position="720"/>
        <end position="1007"/>
    </location>
</feature>
<dbReference type="GO" id="GO:0090374">
    <property type="term" value="P:oligopeptide export from mitochondrion"/>
    <property type="evidence" value="ECO:0007669"/>
    <property type="project" value="TreeGrafter"/>
</dbReference>
<dbReference type="Pfam" id="PF00664">
    <property type="entry name" value="ABC_membrane"/>
    <property type="match status" value="2"/>
</dbReference>
<keyword evidence="9 12" id="KW-1133">Transmembrane helix</keyword>
<dbReference type="FunFam" id="3.40.50.300:FF:001530">
    <property type="entry name" value="ABC multidrug transporter (Eurofung)"/>
    <property type="match status" value="1"/>
</dbReference>
<dbReference type="GO" id="GO:0015421">
    <property type="term" value="F:ABC-type oligopeptide transporter activity"/>
    <property type="evidence" value="ECO:0007669"/>
    <property type="project" value="TreeGrafter"/>
</dbReference>
<dbReference type="GO" id="GO:0005524">
    <property type="term" value="F:ATP binding"/>
    <property type="evidence" value="ECO:0007669"/>
    <property type="project" value="UniProtKB-KW"/>
</dbReference>
<feature type="domain" description="ABC transporter" evidence="13">
    <location>
        <begin position="1042"/>
        <end position="1297"/>
    </location>
</feature>
<feature type="transmembrane region" description="Helical" evidence="12">
    <location>
        <begin position="116"/>
        <end position="140"/>
    </location>
</feature>
<evidence type="ECO:0000256" key="1">
    <source>
        <dbReference type="ARBA" id="ARBA00004141"/>
    </source>
</evidence>
<dbReference type="PROSITE" id="PS50893">
    <property type="entry name" value="ABC_TRANSPORTER_2"/>
    <property type="match status" value="2"/>
</dbReference>
<reference evidence="15 16" key="1">
    <citation type="journal article" date="2016" name="PLoS Pathog.">
        <title>Biosynthesis of antibiotic leucinostatins in bio-control fungus Purpureocillium lilacinum and their inhibition on phytophthora revealed by genome mining.</title>
        <authorList>
            <person name="Wang G."/>
            <person name="Liu Z."/>
            <person name="Lin R."/>
            <person name="Li E."/>
            <person name="Mao Z."/>
            <person name="Ling J."/>
            <person name="Yang Y."/>
            <person name="Yin W.B."/>
            <person name="Xie B."/>
        </authorList>
    </citation>
    <scope>NUCLEOTIDE SEQUENCE [LARGE SCALE GENOMIC DNA]</scope>
    <source>
        <strain evidence="15">170</strain>
    </source>
</reference>
<dbReference type="InterPro" id="IPR017871">
    <property type="entry name" value="ABC_transporter-like_CS"/>
</dbReference>
<evidence type="ECO:0000256" key="3">
    <source>
        <dbReference type="ARBA" id="ARBA00007577"/>
    </source>
</evidence>
<dbReference type="PANTHER" id="PTHR43394:SF1">
    <property type="entry name" value="ATP-BINDING CASSETTE SUB-FAMILY B MEMBER 10, MITOCHONDRIAL"/>
    <property type="match status" value="1"/>
</dbReference>
<dbReference type="GO" id="GO:0005743">
    <property type="term" value="C:mitochondrial inner membrane"/>
    <property type="evidence" value="ECO:0007669"/>
    <property type="project" value="TreeGrafter"/>
</dbReference>
<dbReference type="FunFam" id="1.20.1560.10:FF:000057">
    <property type="entry name" value="ABC multidrug transporter SitT"/>
    <property type="match status" value="2"/>
</dbReference>
<evidence type="ECO:0000256" key="11">
    <source>
        <dbReference type="ARBA" id="ARBA00023180"/>
    </source>
</evidence>
<dbReference type="InterPro" id="IPR027417">
    <property type="entry name" value="P-loop_NTPase"/>
</dbReference>
<dbReference type="SMART" id="SM00382">
    <property type="entry name" value="AAA"/>
    <property type="match status" value="2"/>
</dbReference>
<dbReference type="InterPro" id="IPR039421">
    <property type="entry name" value="Type_1_exporter"/>
</dbReference>
<feature type="transmembrane region" description="Helical" evidence="12">
    <location>
        <begin position="837"/>
        <end position="857"/>
    </location>
</feature>
<evidence type="ECO:0000256" key="9">
    <source>
        <dbReference type="ARBA" id="ARBA00022989"/>
    </source>
</evidence>
<evidence type="ECO:0000259" key="13">
    <source>
        <dbReference type="PROSITE" id="PS50893"/>
    </source>
</evidence>
<dbReference type="CDD" id="cd18577">
    <property type="entry name" value="ABC_6TM_Pgp_ABCB1_D1_like"/>
    <property type="match status" value="1"/>
</dbReference>
<dbReference type="KEGG" id="pchm:VFPPC_17923"/>
<dbReference type="PROSITE" id="PS50929">
    <property type="entry name" value="ABC_TM1F"/>
    <property type="match status" value="2"/>
</dbReference>
<dbReference type="Gene3D" id="1.20.1560.10">
    <property type="entry name" value="ABC transporter type 1, transmembrane domain"/>
    <property type="match status" value="1"/>
</dbReference>
<feature type="transmembrane region" description="Helical" evidence="12">
    <location>
        <begin position="760"/>
        <end position="787"/>
    </location>
</feature>
<dbReference type="InterPro" id="IPR003439">
    <property type="entry name" value="ABC_transporter-like_ATP-bd"/>
</dbReference>
<evidence type="ECO:0000259" key="14">
    <source>
        <dbReference type="PROSITE" id="PS50929"/>
    </source>
</evidence>
<gene>
    <name evidence="15" type="ORF">VFPPC_17923</name>
</gene>
<dbReference type="STRING" id="1380566.A0A219ARD3"/>
<dbReference type="SUPFAM" id="SSF90123">
    <property type="entry name" value="ABC transporter transmembrane region"/>
    <property type="match status" value="2"/>
</dbReference>
<dbReference type="PROSITE" id="PS00211">
    <property type="entry name" value="ABC_TRANSPORTER_1"/>
    <property type="match status" value="2"/>
</dbReference>
<protein>
    <submittedName>
        <fullName evidence="15">Multidrug resistance protein</fullName>
    </submittedName>
</protein>
<feature type="domain" description="ABC transmembrane type-1" evidence="14">
    <location>
        <begin position="70"/>
        <end position="360"/>
    </location>
</feature>
<evidence type="ECO:0000256" key="8">
    <source>
        <dbReference type="ARBA" id="ARBA00022840"/>
    </source>
</evidence>
<feature type="transmembrane region" description="Helical" evidence="12">
    <location>
        <begin position="337"/>
        <end position="356"/>
    </location>
</feature>
<dbReference type="SUPFAM" id="SSF52540">
    <property type="entry name" value="P-loop containing nucleoside triphosphate hydrolases"/>
    <property type="match status" value="2"/>
</dbReference>
<organism evidence="15 16">
    <name type="scientific">Pochonia chlamydosporia 170</name>
    <dbReference type="NCBI Taxonomy" id="1380566"/>
    <lineage>
        <taxon>Eukaryota</taxon>
        <taxon>Fungi</taxon>
        <taxon>Dikarya</taxon>
        <taxon>Ascomycota</taxon>
        <taxon>Pezizomycotina</taxon>
        <taxon>Sordariomycetes</taxon>
        <taxon>Hypocreomycetidae</taxon>
        <taxon>Hypocreales</taxon>
        <taxon>Clavicipitaceae</taxon>
        <taxon>Pochonia</taxon>
    </lineage>
</organism>
<keyword evidence="8" id="KW-0067">ATP-binding</keyword>
<dbReference type="EMBL" id="LSBJ02000005">
    <property type="protein sequence ID" value="OWT42884.1"/>
    <property type="molecule type" value="Genomic_DNA"/>
</dbReference>
<feature type="transmembrane region" description="Helical" evidence="12">
    <location>
        <begin position="863"/>
        <end position="881"/>
    </location>
</feature>
<keyword evidence="5 12" id="KW-0812">Transmembrane</keyword>
<evidence type="ECO:0000256" key="6">
    <source>
        <dbReference type="ARBA" id="ARBA00022737"/>
    </source>
</evidence>
<dbReference type="Pfam" id="PF00005">
    <property type="entry name" value="ABC_tran"/>
    <property type="match status" value="2"/>
</dbReference>
<keyword evidence="11" id="KW-0325">Glycoprotein</keyword>
<keyword evidence="10 12" id="KW-0472">Membrane</keyword>
<dbReference type="CDD" id="cd18578">
    <property type="entry name" value="ABC_6TM_Pgp_ABCB1_D2_like"/>
    <property type="match status" value="1"/>
</dbReference>
<name>A0A219ARD3_METCM</name>
<dbReference type="InterPro" id="IPR003593">
    <property type="entry name" value="AAA+_ATPase"/>
</dbReference>
<evidence type="ECO:0000256" key="4">
    <source>
        <dbReference type="ARBA" id="ARBA00022448"/>
    </source>
</evidence>
<feature type="transmembrane region" description="Helical" evidence="12">
    <location>
        <begin position="978"/>
        <end position="999"/>
    </location>
</feature>
<feature type="transmembrane region" description="Helical" evidence="12">
    <location>
        <begin position="717"/>
        <end position="740"/>
    </location>
</feature>
<evidence type="ECO:0000313" key="16">
    <source>
        <dbReference type="Proteomes" id="UP000078397"/>
    </source>
</evidence>